<dbReference type="Gene3D" id="3.40.50.1820">
    <property type="entry name" value="alpha/beta hydrolase"/>
    <property type="match status" value="1"/>
</dbReference>
<dbReference type="InterPro" id="IPR001031">
    <property type="entry name" value="Thioesterase"/>
</dbReference>
<evidence type="ECO:0000313" key="3">
    <source>
        <dbReference type="EMBL" id="XCC58068.1"/>
    </source>
</evidence>
<gene>
    <name evidence="3" type="ORF">NKE59_01905</name>
</gene>
<accession>A0AAU8A321</accession>
<dbReference type="RefSeq" id="WP_353439218.1">
    <property type="nucleotide sequence ID" value="NZ_CP099959.1"/>
</dbReference>
<dbReference type="Pfam" id="PF00975">
    <property type="entry name" value="Thioesterase"/>
    <property type="match status" value="1"/>
</dbReference>
<reference evidence="3" key="1">
    <citation type="submission" date="2022-06" db="EMBL/GenBank/DDBJ databases">
        <title>New Polynucleobacter species.</title>
        <authorList>
            <person name="Hahn M.W."/>
        </authorList>
    </citation>
    <scope>NUCLEOTIDE SEQUENCE</scope>
    <source>
        <strain evidence="3">UK-FUSCHL-C3</strain>
    </source>
</reference>
<organism evidence="3">
    <name type="scientific">Polynucleobacter sp. UK-FUSCHL-C3</name>
    <dbReference type="NCBI Taxonomy" id="2955208"/>
    <lineage>
        <taxon>Bacteria</taxon>
        <taxon>Pseudomonadati</taxon>
        <taxon>Pseudomonadota</taxon>
        <taxon>Betaproteobacteria</taxon>
        <taxon>Burkholderiales</taxon>
        <taxon>Burkholderiaceae</taxon>
        <taxon>Polynucleobacter</taxon>
    </lineage>
</organism>
<name>A0AAU8A321_9BURK</name>
<dbReference type="PANTHER" id="PTHR11487">
    <property type="entry name" value="THIOESTERASE"/>
    <property type="match status" value="1"/>
</dbReference>
<dbReference type="InterPro" id="IPR029058">
    <property type="entry name" value="AB_hydrolase_fold"/>
</dbReference>
<proteinExistence type="inferred from homology"/>
<dbReference type="GO" id="GO:0008610">
    <property type="term" value="P:lipid biosynthetic process"/>
    <property type="evidence" value="ECO:0007669"/>
    <property type="project" value="TreeGrafter"/>
</dbReference>
<feature type="domain" description="Thioesterase" evidence="2">
    <location>
        <begin position="18"/>
        <end position="241"/>
    </location>
</feature>
<sequence length="254" mass="28638">MLSPWIVPIASTEKRSLRLFCLPYAGGGASVFRKWKEFLAPNIELFAIQLPGRESRYSEPPIQDLSLLIQEIANIIMNFGHCPFAIYGHSLGGSLAFELTLELERKGFYPEYLFISGRQSPGHISLRSPIGHLPDDQFLNELAQYKSTPPEILQNQEFIKILLPMLKADFSIAEKCTHEPNKKVLADLIAIGSHKDIWLLPTSLEGWGNYTTGKFSTQWFDGGHLFLNENTQTLVDFIMSKLQPGTQSLCDKKP</sequence>
<dbReference type="InterPro" id="IPR012223">
    <property type="entry name" value="TEII"/>
</dbReference>
<evidence type="ECO:0000256" key="1">
    <source>
        <dbReference type="ARBA" id="ARBA00007169"/>
    </source>
</evidence>
<evidence type="ECO:0000259" key="2">
    <source>
        <dbReference type="Pfam" id="PF00975"/>
    </source>
</evidence>
<dbReference type="SUPFAM" id="SSF53474">
    <property type="entry name" value="alpha/beta-Hydrolases"/>
    <property type="match status" value="1"/>
</dbReference>
<dbReference type="AlphaFoldDB" id="A0AAU8A321"/>
<protein>
    <submittedName>
        <fullName evidence="3">Thioesterase domain-containing protein</fullName>
    </submittedName>
</protein>
<comment type="similarity">
    <text evidence="1">Belongs to the thioesterase family.</text>
</comment>
<dbReference type="EMBL" id="CP099959">
    <property type="protein sequence ID" value="XCC58068.1"/>
    <property type="molecule type" value="Genomic_DNA"/>
</dbReference>
<dbReference type="PANTHER" id="PTHR11487:SF0">
    <property type="entry name" value="S-ACYL FATTY ACID SYNTHASE THIOESTERASE, MEDIUM CHAIN"/>
    <property type="match status" value="1"/>
</dbReference>